<gene>
    <name evidence="2" type="ORF">B5M06_14470</name>
</gene>
<reference evidence="2 3" key="1">
    <citation type="submission" date="2017-03" db="EMBL/GenBank/DDBJ databases">
        <title>Rapid Whole Genome Sequencing of Comamonas kerstersii Causing Continuous ambulatory Peritoneal Dialysis-Associated Peritonitis.</title>
        <authorList>
            <person name="Zheng B."/>
        </authorList>
    </citation>
    <scope>NUCLEOTIDE SEQUENCE [LARGE SCALE GENOMIC DNA]</scope>
    <source>
        <strain evidence="2 3">8943</strain>
    </source>
</reference>
<keyword evidence="1" id="KW-0812">Transmembrane</keyword>
<proteinExistence type="predicted"/>
<evidence type="ECO:0000313" key="2">
    <source>
        <dbReference type="EMBL" id="AQZ99278.1"/>
    </source>
</evidence>
<feature type="transmembrane region" description="Helical" evidence="1">
    <location>
        <begin position="21"/>
        <end position="43"/>
    </location>
</feature>
<dbReference type="Proteomes" id="UP000242792">
    <property type="component" value="Chromosome"/>
</dbReference>
<accession>A0A1V0BH85</accession>
<keyword evidence="1" id="KW-0472">Membrane</keyword>
<protein>
    <submittedName>
        <fullName evidence="2">Uncharacterized protein</fullName>
    </submittedName>
</protein>
<dbReference type="AlphaFoldDB" id="A0A1V0BH85"/>
<dbReference type="EMBL" id="CP020121">
    <property type="protein sequence ID" value="AQZ99278.1"/>
    <property type="molecule type" value="Genomic_DNA"/>
</dbReference>
<evidence type="ECO:0000313" key="3">
    <source>
        <dbReference type="Proteomes" id="UP000242792"/>
    </source>
</evidence>
<keyword evidence="1" id="KW-1133">Transmembrane helix</keyword>
<sequence>MEDSGMNKIHVSAPIARLLGGFFLLIAVAVLLIFLVNTSFVSFTVQNFRQQSVNIVEVNASKGLIFKSSDFLDRHQIDSFWGVFPIKEISLDVAIKDSEVQKNFSCQVNLQGSDSCSVEIYDHTLKCKCFQ</sequence>
<dbReference type="KEGG" id="cke:B5M06_14470"/>
<evidence type="ECO:0000256" key="1">
    <source>
        <dbReference type="SAM" id="Phobius"/>
    </source>
</evidence>
<organism evidence="2 3">
    <name type="scientific">Comamonas kerstersii</name>
    <dbReference type="NCBI Taxonomy" id="225992"/>
    <lineage>
        <taxon>Bacteria</taxon>
        <taxon>Pseudomonadati</taxon>
        <taxon>Pseudomonadota</taxon>
        <taxon>Betaproteobacteria</taxon>
        <taxon>Burkholderiales</taxon>
        <taxon>Comamonadaceae</taxon>
        <taxon>Comamonas</taxon>
    </lineage>
</organism>
<name>A0A1V0BH85_9BURK</name>